<gene>
    <name evidence="2" type="ORF">OJF2_69760</name>
</gene>
<evidence type="ECO:0000313" key="2">
    <source>
        <dbReference type="EMBL" id="QEH38375.1"/>
    </source>
</evidence>
<name>A0A5B9WE89_9BACT</name>
<organism evidence="2 3">
    <name type="scientific">Aquisphaera giovannonii</name>
    <dbReference type="NCBI Taxonomy" id="406548"/>
    <lineage>
        <taxon>Bacteria</taxon>
        <taxon>Pseudomonadati</taxon>
        <taxon>Planctomycetota</taxon>
        <taxon>Planctomycetia</taxon>
        <taxon>Isosphaerales</taxon>
        <taxon>Isosphaeraceae</taxon>
        <taxon>Aquisphaera</taxon>
    </lineage>
</organism>
<dbReference type="AlphaFoldDB" id="A0A5B9WE89"/>
<sequence>MDQKLKDLVRRKQKQSEGGPKIDWDERRDTYLKAVHDLYSRIEEVLAEPIEDHTVHRRRSSKDLTEDFIGTYAVDDLILWFGDEQVRFSPRGRNILGAEGRVDVIGERGVAHLIFDGATWRVIQSRQPTLRTAPLDEGVIADMFNSVMRD</sequence>
<reference evidence="2 3" key="1">
    <citation type="submission" date="2019-08" db="EMBL/GenBank/DDBJ databases">
        <title>Deep-cultivation of Planctomycetes and their phenomic and genomic characterization uncovers novel biology.</title>
        <authorList>
            <person name="Wiegand S."/>
            <person name="Jogler M."/>
            <person name="Boedeker C."/>
            <person name="Pinto D."/>
            <person name="Vollmers J."/>
            <person name="Rivas-Marin E."/>
            <person name="Kohn T."/>
            <person name="Peeters S.H."/>
            <person name="Heuer A."/>
            <person name="Rast P."/>
            <person name="Oberbeckmann S."/>
            <person name="Bunk B."/>
            <person name="Jeske O."/>
            <person name="Meyerdierks A."/>
            <person name="Storesund J.E."/>
            <person name="Kallscheuer N."/>
            <person name="Luecker S."/>
            <person name="Lage O.M."/>
            <person name="Pohl T."/>
            <person name="Merkel B.J."/>
            <person name="Hornburger P."/>
            <person name="Mueller R.-W."/>
            <person name="Bruemmer F."/>
            <person name="Labrenz M."/>
            <person name="Spormann A.M."/>
            <person name="Op den Camp H."/>
            <person name="Overmann J."/>
            <person name="Amann R."/>
            <person name="Jetten M.S.M."/>
            <person name="Mascher T."/>
            <person name="Medema M.H."/>
            <person name="Devos D.P."/>
            <person name="Kaster A.-K."/>
            <person name="Ovreas L."/>
            <person name="Rohde M."/>
            <person name="Galperin M.Y."/>
            <person name="Jogler C."/>
        </authorList>
    </citation>
    <scope>NUCLEOTIDE SEQUENCE [LARGE SCALE GENOMIC DNA]</scope>
    <source>
        <strain evidence="2 3">OJF2</strain>
    </source>
</reference>
<feature type="compositionally biased region" description="Basic and acidic residues" evidence="1">
    <location>
        <begin position="1"/>
        <end position="10"/>
    </location>
</feature>
<evidence type="ECO:0000313" key="3">
    <source>
        <dbReference type="Proteomes" id="UP000324233"/>
    </source>
</evidence>
<evidence type="ECO:0000256" key="1">
    <source>
        <dbReference type="SAM" id="MobiDB-lite"/>
    </source>
</evidence>
<accession>A0A5B9WE89</accession>
<feature type="region of interest" description="Disordered" evidence="1">
    <location>
        <begin position="1"/>
        <end position="23"/>
    </location>
</feature>
<dbReference type="RefSeq" id="WP_168221484.1">
    <property type="nucleotide sequence ID" value="NZ_CP042997.1"/>
</dbReference>
<dbReference type="Proteomes" id="UP000324233">
    <property type="component" value="Chromosome"/>
</dbReference>
<dbReference type="EMBL" id="CP042997">
    <property type="protein sequence ID" value="QEH38375.1"/>
    <property type="molecule type" value="Genomic_DNA"/>
</dbReference>
<proteinExistence type="predicted"/>
<protein>
    <submittedName>
        <fullName evidence="2">Uncharacterized protein</fullName>
    </submittedName>
</protein>
<dbReference type="KEGG" id="agv:OJF2_69760"/>
<keyword evidence="3" id="KW-1185">Reference proteome</keyword>